<reference evidence="3" key="1">
    <citation type="journal article" date="2019" name="Int. J. Syst. Evol. Microbiol.">
        <title>The Global Catalogue of Microorganisms (GCM) 10K type strain sequencing project: providing services to taxonomists for standard genome sequencing and annotation.</title>
        <authorList>
            <consortium name="The Broad Institute Genomics Platform"/>
            <consortium name="The Broad Institute Genome Sequencing Center for Infectious Disease"/>
            <person name="Wu L."/>
            <person name="Ma J."/>
        </authorList>
    </citation>
    <scope>NUCLEOTIDE SEQUENCE [LARGE SCALE GENOMIC DNA]</scope>
    <source>
        <strain evidence="3">KCTC 42217</strain>
    </source>
</reference>
<protein>
    <submittedName>
        <fullName evidence="2">Uncharacterized protein</fullName>
    </submittedName>
</protein>
<keyword evidence="1" id="KW-0472">Membrane</keyword>
<dbReference type="Proteomes" id="UP001597387">
    <property type="component" value="Unassembled WGS sequence"/>
</dbReference>
<proteinExistence type="predicted"/>
<evidence type="ECO:0000313" key="3">
    <source>
        <dbReference type="Proteomes" id="UP001597387"/>
    </source>
</evidence>
<evidence type="ECO:0000313" key="2">
    <source>
        <dbReference type="EMBL" id="MFD2161069.1"/>
    </source>
</evidence>
<accession>A0ABW4ZGV9</accession>
<keyword evidence="1" id="KW-0812">Transmembrane</keyword>
<sequence>MKNMHKVSDEDFDKLFQEKLYAYEAAPTEAVWKGIAGQLKTIKREGAFPILRLAAASLAGIIGLGIWLAANKEPIRLSGNPTKSPVIQKAENPMALAKPESRQETKSEPVKLNLKEKIATKEEKDIELVTKTKSAASKANVARVAVLNTDAGSKTSLVKQPEAVEKSLSVDRSETSEVPVLARVEEMPQEEEPIVRDKKIKSVGSLVNFVVGKIDKRKSKIIEFEDGDEGTKVSGLNLGLLKFKAKE</sequence>
<gene>
    <name evidence="2" type="ORF">ACFSJU_01600</name>
</gene>
<name>A0ABW4ZGV9_9SPHI</name>
<evidence type="ECO:0000256" key="1">
    <source>
        <dbReference type="SAM" id="Phobius"/>
    </source>
</evidence>
<keyword evidence="3" id="KW-1185">Reference proteome</keyword>
<dbReference type="RefSeq" id="WP_255905479.1">
    <property type="nucleotide sequence ID" value="NZ_JAFMZO010000005.1"/>
</dbReference>
<organism evidence="2 3">
    <name type="scientific">Paradesertivirga mongoliensis</name>
    <dbReference type="NCBI Taxonomy" id="2100740"/>
    <lineage>
        <taxon>Bacteria</taxon>
        <taxon>Pseudomonadati</taxon>
        <taxon>Bacteroidota</taxon>
        <taxon>Sphingobacteriia</taxon>
        <taxon>Sphingobacteriales</taxon>
        <taxon>Sphingobacteriaceae</taxon>
        <taxon>Paradesertivirga</taxon>
    </lineage>
</organism>
<feature type="transmembrane region" description="Helical" evidence="1">
    <location>
        <begin position="50"/>
        <end position="70"/>
    </location>
</feature>
<comment type="caution">
    <text evidence="2">The sequence shown here is derived from an EMBL/GenBank/DDBJ whole genome shotgun (WGS) entry which is preliminary data.</text>
</comment>
<dbReference type="EMBL" id="JBHUHZ010000001">
    <property type="protein sequence ID" value="MFD2161069.1"/>
    <property type="molecule type" value="Genomic_DNA"/>
</dbReference>
<keyword evidence="1" id="KW-1133">Transmembrane helix</keyword>